<evidence type="ECO:0000313" key="2">
    <source>
        <dbReference type="Proteomes" id="UP001186974"/>
    </source>
</evidence>
<dbReference type="EMBL" id="JAWDJW010000381">
    <property type="protein sequence ID" value="KAK3080838.1"/>
    <property type="molecule type" value="Genomic_DNA"/>
</dbReference>
<protein>
    <submittedName>
        <fullName evidence="1">Uncharacterized protein</fullName>
    </submittedName>
</protein>
<evidence type="ECO:0000313" key="1">
    <source>
        <dbReference type="EMBL" id="KAK3080838.1"/>
    </source>
</evidence>
<proteinExistence type="predicted"/>
<accession>A0ACC3DVX3</accession>
<name>A0ACC3DVX3_9PEZI</name>
<sequence length="223" mass="24461">MSISPPPTSPDPNEPNGMWKNLRSSSFHLSKRSGTNLNKDNPSLSSLMMDDASRVTSESLSERQSRESTSSDRASSVPSSPVTSSKTFGIRVKASRMFHGRHSDETVVDDGEEDSCTASEFLALNKAASAPVHVASSADANLPVYQVQDTPDIKVTRHSLDAVADDRYQQELQHAAEISQHPAVQDLYDEELALAIRASERDGVDPRFVYELDCALQRSVLER</sequence>
<keyword evidence="2" id="KW-1185">Reference proteome</keyword>
<reference evidence="1" key="1">
    <citation type="submission" date="2024-09" db="EMBL/GenBank/DDBJ databases">
        <title>Black Yeasts Isolated from many extreme environments.</title>
        <authorList>
            <person name="Coleine C."/>
            <person name="Stajich J.E."/>
            <person name="Selbmann L."/>
        </authorList>
    </citation>
    <scope>NUCLEOTIDE SEQUENCE</scope>
    <source>
        <strain evidence="1">CCFEE 5737</strain>
    </source>
</reference>
<organism evidence="1 2">
    <name type="scientific">Coniosporium uncinatum</name>
    <dbReference type="NCBI Taxonomy" id="93489"/>
    <lineage>
        <taxon>Eukaryota</taxon>
        <taxon>Fungi</taxon>
        <taxon>Dikarya</taxon>
        <taxon>Ascomycota</taxon>
        <taxon>Pezizomycotina</taxon>
        <taxon>Dothideomycetes</taxon>
        <taxon>Dothideomycetes incertae sedis</taxon>
        <taxon>Coniosporium</taxon>
    </lineage>
</organism>
<gene>
    <name evidence="1" type="ORF">LTS18_012628</name>
</gene>
<comment type="caution">
    <text evidence="1">The sequence shown here is derived from an EMBL/GenBank/DDBJ whole genome shotgun (WGS) entry which is preliminary data.</text>
</comment>
<dbReference type="Proteomes" id="UP001186974">
    <property type="component" value="Unassembled WGS sequence"/>
</dbReference>